<dbReference type="AlphaFoldDB" id="A0A650CZ93"/>
<reference evidence="1" key="1">
    <citation type="submission" date="2018-05" db="EMBL/GenBank/DDBJ databases">
        <authorList>
            <person name="Jin F."/>
        </authorList>
    </citation>
    <scope>NUCLEOTIDE SEQUENCE</scope>
</reference>
<proteinExistence type="predicted"/>
<organism evidence="1">
    <name type="scientific">Allium ovalifolium var. leuconeurum</name>
    <dbReference type="NCBI Taxonomy" id="931135"/>
    <lineage>
        <taxon>Eukaryota</taxon>
        <taxon>Viridiplantae</taxon>
        <taxon>Streptophyta</taxon>
        <taxon>Embryophyta</taxon>
        <taxon>Tracheophyta</taxon>
        <taxon>Spermatophyta</taxon>
        <taxon>Magnoliopsida</taxon>
        <taxon>Liliopsida</taxon>
        <taxon>Asparagales</taxon>
        <taxon>Amaryllidaceae</taxon>
        <taxon>Allioideae</taxon>
        <taxon>Allieae</taxon>
        <taxon>Allium</taxon>
    </lineage>
</organism>
<accession>A0A650CZ93</accession>
<protein>
    <submittedName>
        <fullName evidence="1">Acetyl-CoA carboxylase beta subunit</fullName>
    </submittedName>
</protein>
<geneLocation type="chloroplast" evidence="1"/>
<dbReference type="EMBL" id="MH341455">
    <property type="protein sequence ID" value="QGR23123.1"/>
    <property type="molecule type" value="Genomic_DNA"/>
</dbReference>
<reference evidence="1" key="2">
    <citation type="journal article" date="2019" name="Russ. J. Genet.">
        <title>Comparative Complete Chloroplast Genome Analyses and Contribution to the Understanding of Chloroplast Phylogeny and Adaptive Evolution in Subgenus Anguinum.</title>
        <authorList>
            <person name="Jin F.Y."/>
            <person name="Y X."/>
            <person name="Xie D.F."/>
            <person name="Li H."/>
            <person name="Yu Y."/>
            <person name="Zhou S.D."/>
            <person name="He X.J."/>
        </authorList>
    </citation>
    <scope>NUCLEOTIDE SEQUENCE</scope>
</reference>
<keyword evidence="1" id="KW-0150">Chloroplast</keyword>
<gene>
    <name evidence="1" type="primary">accD</name>
</gene>
<evidence type="ECO:0000313" key="1">
    <source>
        <dbReference type="EMBL" id="QGR23123.1"/>
    </source>
</evidence>
<sequence>MIYPFLDIRNIPGVWHLGGSEEKDTEKNTFLVRDSNGDSYSVYFDIDIDIRNIWSLISENHIFEIDSNGDSYSVYNEIDNNSFFLRLTIMSEFETNSFFPVI</sequence>
<name>A0A650CZ93_9ASPA</name>
<keyword evidence="1" id="KW-0934">Plastid</keyword>